<dbReference type="EMBL" id="AKHW03006099">
    <property type="protein sequence ID" value="KYO24204.1"/>
    <property type="molecule type" value="Genomic_DNA"/>
</dbReference>
<dbReference type="PANTHER" id="PTHR46888">
    <property type="entry name" value="ZINC KNUCKLE DOMAINCONTAINING PROTEIN-RELATED"/>
    <property type="match status" value="1"/>
</dbReference>
<sequence length="150" mass="17531">MQPAAMNSPDMLGQNLQMLTQIIDAQQQKLECQHDWLQHSLTAFKMPQMTSEDDSEVYIKTFERHAILTGLDKGYWASQLDALVMGKAQVAYEALPRDEARDYEAAKAEILYRLEINPEHYRHLFWAKKGADERRLHLLLQLEGRIWKMD</sequence>
<protein>
    <submittedName>
        <fullName evidence="1">Uncharacterized protein</fullName>
    </submittedName>
</protein>
<evidence type="ECO:0000313" key="2">
    <source>
        <dbReference type="Proteomes" id="UP000050525"/>
    </source>
</evidence>
<proteinExistence type="predicted"/>
<keyword evidence="2" id="KW-1185">Reference proteome</keyword>
<reference evidence="1 2" key="1">
    <citation type="journal article" date="2012" name="Genome Biol.">
        <title>Sequencing three crocodilian genomes to illuminate the evolution of archosaurs and amniotes.</title>
        <authorList>
            <person name="St John J.A."/>
            <person name="Braun E.L."/>
            <person name="Isberg S.R."/>
            <person name="Miles L.G."/>
            <person name="Chong A.Y."/>
            <person name="Gongora J."/>
            <person name="Dalzell P."/>
            <person name="Moran C."/>
            <person name="Bed'hom B."/>
            <person name="Abzhanov A."/>
            <person name="Burgess S.C."/>
            <person name="Cooksey A.M."/>
            <person name="Castoe T.A."/>
            <person name="Crawford N.G."/>
            <person name="Densmore L.D."/>
            <person name="Drew J.C."/>
            <person name="Edwards S.V."/>
            <person name="Faircloth B.C."/>
            <person name="Fujita M.K."/>
            <person name="Greenwold M.J."/>
            <person name="Hoffmann F.G."/>
            <person name="Howard J.M."/>
            <person name="Iguchi T."/>
            <person name="Janes D.E."/>
            <person name="Khan S.Y."/>
            <person name="Kohno S."/>
            <person name="de Koning A.J."/>
            <person name="Lance S.L."/>
            <person name="McCarthy F.M."/>
            <person name="McCormack J.E."/>
            <person name="Merchant M.E."/>
            <person name="Peterson D.G."/>
            <person name="Pollock D.D."/>
            <person name="Pourmand N."/>
            <person name="Raney B.J."/>
            <person name="Roessler K.A."/>
            <person name="Sanford J.R."/>
            <person name="Sawyer R.H."/>
            <person name="Schmidt C.J."/>
            <person name="Triplett E.W."/>
            <person name="Tuberville T.D."/>
            <person name="Venegas-Anaya M."/>
            <person name="Howard J.T."/>
            <person name="Jarvis E.D."/>
            <person name="Guillette L.J.Jr."/>
            <person name="Glenn T.C."/>
            <person name="Green R.E."/>
            <person name="Ray D.A."/>
        </authorList>
    </citation>
    <scope>NUCLEOTIDE SEQUENCE [LARGE SCALE GENOMIC DNA]</scope>
    <source>
        <strain evidence="1">KSC_2009_1</strain>
    </source>
</reference>
<comment type="caution">
    <text evidence="1">The sequence shown here is derived from an EMBL/GenBank/DDBJ whole genome shotgun (WGS) entry which is preliminary data.</text>
</comment>
<name>A0A151MI60_ALLMI</name>
<organism evidence="1 2">
    <name type="scientific">Alligator mississippiensis</name>
    <name type="common">American alligator</name>
    <dbReference type="NCBI Taxonomy" id="8496"/>
    <lineage>
        <taxon>Eukaryota</taxon>
        <taxon>Metazoa</taxon>
        <taxon>Chordata</taxon>
        <taxon>Craniata</taxon>
        <taxon>Vertebrata</taxon>
        <taxon>Euteleostomi</taxon>
        <taxon>Archelosauria</taxon>
        <taxon>Archosauria</taxon>
        <taxon>Crocodylia</taxon>
        <taxon>Alligatoridae</taxon>
        <taxon>Alligatorinae</taxon>
        <taxon>Alligator</taxon>
    </lineage>
</organism>
<gene>
    <name evidence="1" type="ORF">Y1Q_0004254</name>
</gene>
<evidence type="ECO:0000313" key="1">
    <source>
        <dbReference type="EMBL" id="KYO24204.1"/>
    </source>
</evidence>
<dbReference type="PANTHER" id="PTHR46888:SF1">
    <property type="entry name" value="RIBONUCLEASE H"/>
    <property type="match status" value="1"/>
</dbReference>
<accession>A0A151MI60</accession>
<dbReference type="Proteomes" id="UP000050525">
    <property type="component" value="Unassembled WGS sequence"/>
</dbReference>
<dbReference type="AlphaFoldDB" id="A0A151MI60"/>